<dbReference type="Proteomes" id="UP000005938">
    <property type="component" value="Unassembled WGS sequence"/>
</dbReference>
<dbReference type="Gene3D" id="3.40.630.10">
    <property type="entry name" value="Zn peptidases"/>
    <property type="match status" value="1"/>
</dbReference>
<dbReference type="InterPro" id="IPR045175">
    <property type="entry name" value="M28_fam"/>
</dbReference>
<dbReference type="PANTHER" id="PTHR12147:SF26">
    <property type="entry name" value="PEPTIDASE M28 DOMAIN-CONTAINING PROTEIN"/>
    <property type="match status" value="1"/>
</dbReference>
<dbReference type="GO" id="GO:0008235">
    <property type="term" value="F:metalloexopeptidase activity"/>
    <property type="evidence" value="ECO:0007669"/>
    <property type="project" value="InterPro"/>
</dbReference>
<evidence type="ECO:0000259" key="2">
    <source>
        <dbReference type="Pfam" id="PF04389"/>
    </source>
</evidence>
<proteinExistence type="predicted"/>
<evidence type="ECO:0000313" key="4">
    <source>
        <dbReference type="Proteomes" id="UP000005938"/>
    </source>
</evidence>
<dbReference type="PATRIC" id="fig|946077.3.peg.638"/>
<feature type="transmembrane region" description="Helical" evidence="1">
    <location>
        <begin position="325"/>
        <end position="345"/>
    </location>
</feature>
<feature type="domain" description="Peptidase M28" evidence="2">
    <location>
        <begin position="99"/>
        <end position="290"/>
    </location>
</feature>
<name>I0WHP2_9FLAO</name>
<comment type="caution">
    <text evidence="3">The sequence shown here is derived from an EMBL/GenBank/DDBJ whole genome shotgun (WGS) entry which is preliminary data.</text>
</comment>
<keyword evidence="4" id="KW-1185">Reference proteome</keyword>
<dbReference type="SUPFAM" id="SSF53187">
    <property type="entry name" value="Zn-dependent exopeptidases"/>
    <property type="match status" value="1"/>
</dbReference>
<sequence length="760" mass="85756">MSVSKQVFSLLLIAGIIYASFYFMMPQQVNVPKKANQFSVTKATEHVRNMAEKPHFVGAPAHKEVINYLEKALQNLGLESQLQEGYSAGDWGNLSKATNIISRIKGQDSGKALLLLSHYDSNPHSSLGASDAASGVATILEGIRAYLTENIIPKNDIIILFTDAEELGLNGAQLFVNNHPWAKNVGLVLNFEARGSGGPSYMLVETNQGNAKLIKAFNEASPPFPVANSMMYSIYKMLPNDTDLTVFREEGHINGFNFAFIDDHFDYHTKMDTPNRMDPNTLAHQGTYFMSLVNYFSNVDLSHLDSNEDYIYFNIPFFKLVTYPFSWIIPMLLLSTLLFTVLLIYGIRKKKLQWTSIGKGFIVFLSMLLIGGLLGYYGWKILLYIYPQYNDILHGFTYNGYEYIISFFLLTTALCFYGYHKTKTISTTNLMIAPLFVWLIIASLMAWKLPGAAFFIIPVIAALVILYIKLIDKKPNYIWAVLLSIPLISLFTPMVQMFPVGLGLKMLVASCIFVVLIFGLLIPVFGEYKRKKELSGLLLIIATAFIIKAHSMANFTIDRPWPSSLVYLLNADTQKAYWLTYNTILDPWNEQYITDKKTSVDSAIGTTLSSKYKTGFSYITKAPIKEIKSPLIRTQKDTIIGNKKYLSIAIEPQRNVNRLEVYTNNITIHDATVNSVPLSKDFLNDPNRKSRLVTHYISTNEPTLLELVIPSNEKLEITLMEASNNLLNHELFSIPKRPKNSIPMPFVLNDAIIITKTVQF</sequence>
<keyword evidence="1" id="KW-1133">Transmembrane helix</keyword>
<protein>
    <submittedName>
        <fullName evidence="3">Peptidase m28</fullName>
    </submittedName>
</protein>
<reference evidence="3 4" key="1">
    <citation type="journal article" date="2012" name="J. Bacteriol.">
        <title>Genome Sequence of the Halotolerant Bacterium Imtechella halotolerans K1T.</title>
        <authorList>
            <person name="Kumar S."/>
            <person name="Vikram S."/>
            <person name="Subramanian S."/>
            <person name="Raghava G.P."/>
            <person name="Pinnaka A.K."/>
        </authorList>
    </citation>
    <scope>NUCLEOTIDE SEQUENCE [LARGE SCALE GENOMIC DNA]</scope>
    <source>
        <strain evidence="3 4">K1</strain>
    </source>
</reference>
<dbReference type="STRING" id="946077.W5A_03159"/>
<keyword evidence="1" id="KW-0812">Transmembrane</keyword>
<feature type="transmembrane region" description="Helical" evidence="1">
    <location>
        <begin position="537"/>
        <end position="557"/>
    </location>
</feature>
<dbReference type="GO" id="GO:0006508">
    <property type="term" value="P:proteolysis"/>
    <property type="evidence" value="ECO:0007669"/>
    <property type="project" value="InterPro"/>
</dbReference>
<dbReference type="Pfam" id="PF04389">
    <property type="entry name" value="Peptidase_M28"/>
    <property type="match status" value="1"/>
</dbReference>
<dbReference type="OrthoDB" id="9778250at2"/>
<dbReference type="AlphaFoldDB" id="I0WHP2"/>
<feature type="transmembrane region" description="Helical" evidence="1">
    <location>
        <begin position="399"/>
        <end position="418"/>
    </location>
</feature>
<dbReference type="RefSeq" id="WP_008237338.1">
    <property type="nucleotide sequence ID" value="NZ_AJJU01000003.1"/>
</dbReference>
<feature type="transmembrane region" description="Helical" evidence="1">
    <location>
        <begin position="430"/>
        <end position="447"/>
    </location>
</feature>
<organism evidence="3 4">
    <name type="scientific">Imtechella halotolerans K1</name>
    <dbReference type="NCBI Taxonomy" id="946077"/>
    <lineage>
        <taxon>Bacteria</taxon>
        <taxon>Pseudomonadati</taxon>
        <taxon>Bacteroidota</taxon>
        <taxon>Flavobacteriia</taxon>
        <taxon>Flavobacteriales</taxon>
        <taxon>Flavobacteriaceae</taxon>
        <taxon>Imtechella</taxon>
    </lineage>
</organism>
<feature type="transmembrane region" description="Helical" evidence="1">
    <location>
        <begin position="7"/>
        <end position="25"/>
    </location>
</feature>
<dbReference type="EMBL" id="AJJU01000003">
    <property type="protein sequence ID" value="EID75908.1"/>
    <property type="molecule type" value="Genomic_DNA"/>
</dbReference>
<accession>I0WHP2</accession>
<feature type="transmembrane region" description="Helical" evidence="1">
    <location>
        <begin position="504"/>
        <end position="525"/>
    </location>
</feature>
<gene>
    <name evidence="3" type="ORF">W5A_03159</name>
</gene>
<feature type="transmembrane region" description="Helical" evidence="1">
    <location>
        <begin position="477"/>
        <end position="498"/>
    </location>
</feature>
<dbReference type="InterPro" id="IPR007484">
    <property type="entry name" value="Peptidase_M28"/>
</dbReference>
<dbReference type="PANTHER" id="PTHR12147">
    <property type="entry name" value="METALLOPEPTIDASE M28 FAMILY MEMBER"/>
    <property type="match status" value="1"/>
</dbReference>
<keyword evidence="1" id="KW-0472">Membrane</keyword>
<dbReference type="eggNOG" id="COG2234">
    <property type="taxonomic scope" value="Bacteria"/>
</dbReference>
<feature type="transmembrane region" description="Helical" evidence="1">
    <location>
        <begin position="357"/>
        <end position="379"/>
    </location>
</feature>
<feature type="transmembrane region" description="Helical" evidence="1">
    <location>
        <begin position="453"/>
        <end position="470"/>
    </location>
</feature>
<evidence type="ECO:0000313" key="3">
    <source>
        <dbReference type="EMBL" id="EID75908.1"/>
    </source>
</evidence>
<evidence type="ECO:0000256" key="1">
    <source>
        <dbReference type="SAM" id="Phobius"/>
    </source>
</evidence>